<accession>A0ABQ9HLF0</accession>
<gene>
    <name evidence="1" type="ORF">PR048_010934</name>
</gene>
<dbReference type="InterPro" id="IPR012337">
    <property type="entry name" value="RNaseH-like_sf"/>
</dbReference>
<dbReference type="EMBL" id="JARBHB010000004">
    <property type="protein sequence ID" value="KAJ8884738.1"/>
    <property type="molecule type" value="Genomic_DNA"/>
</dbReference>
<proteinExistence type="predicted"/>
<dbReference type="Proteomes" id="UP001159363">
    <property type="component" value="Chromosome X"/>
</dbReference>
<name>A0ABQ9HLF0_9NEOP</name>
<sequence>MWFFKNKPNIAQLLIDKLPSQRPQPSIPFLYTGVDFCGPVLVRSSLKCGGTPINAYVAIIVCVSTKAIHTELVTGFNIAEFLASFKWFISWRGRSARMYSNNATNFVRAHRELTEFYQLYQTEEHQGAVRNMSATENTEWHFAPPRSPHFGVLWEAAVKSLNYHLRRVACLKSRTLTPLSSKSNDIAPLTPGHFLIYDIAPLTPGHFLIYDALTIAVASHIQEVPINRLPRWPHAQKIVQHF</sequence>
<comment type="caution">
    <text evidence="1">The sequence shown here is derived from an EMBL/GenBank/DDBJ whole genome shotgun (WGS) entry which is preliminary data.</text>
</comment>
<evidence type="ECO:0000313" key="1">
    <source>
        <dbReference type="EMBL" id="KAJ8884738.1"/>
    </source>
</evidence>
<organism evidence="1 2">
    <name type="scientific">Dryococelus australis</name>
    <dbReference type="NCBI Taxonomy" id="614101"/>
    <lineage>
        <taxon>Eukaryota</taxon>
        <taxon>Metazoa</taxon>
        <taxon>Ecdysozoa</taxon>
        <taxon>Arthropoda</taxon>
        <taxon>Hexapoda</taxon>
        <taxon>Insecta</taxon>
        <taxon>Pterygota</taxon>
        <taxon>Neoptera</taxon>
        <taxon>Polyneoptera</taxon>
        <taxon>Phasmatodea</taxon>
        <taxon>Verophasmatodea</taxon>
        <taxon>Anareolatae</taxon>
        <taxon>Phasmatidae</taxon>
        <taxon>Eurycanthinae</taxon>
        <taxon>Dryococelus</taxon>
    </lineage>
</organism>
<evidence type="ECO:0008006" key="3">
    <source>
        <dbReference type="Google" id="ProtNLM"/>
    </source>
</evidence>
<dbReference type="Gene3D" id="3.30.420.10">
    <property type="entry name" value="Ribonuclease H-like superfamily/Ribonuclease H"/>
    <property type="match status" value="1"/>
</dbReference>
<dbReference type="SUPFAM" id="SSF53098">
    <property type="entry name" value="Ribonuclease H-like"/>
    <property type="match status" value="1"/>
</dbReference>
<evidence type="ECO:0000313" key="2">
    <source>
        <dbReference type="Proteomes" id="UP001159363"/>
    </source>
</evidence>
<dbReference type="InterPro" id="IPR036397">
    <property type="entry name" value="RNaseH_sf"/>
</dbReference>
<dbReference type="PANTHER" id="PTHR47331">
    <property type="entry name" value="PHD-TYPE DOMAIN-CONTAINING PROTEIN"/>
    <property type="match status" value="1"/>
</dbReference>
<reference evidence="1 2" key="1">
    <citation type="submission" date="2023-02" db="EMBL/GenBank/DDBJ databases">
        <title>LHISI_Scaffold_Assembly.</title>
        <authorList>
            <person name="Stuart O.P."/>
            <person name="Cleave R."/>
            <person name="Magrath M.J.L."/>
            <person name="Mikheyev A.S."/>
        </authorList>
    </citation>
    <scope>NUCLEOTIDE SEQUENCE [LARGE SCALE GENOMIC DNA]</scope>
    <source>
        <strain evidence="1">Daus_M_001</strain>
        <tissue evidence="1">Leg muscle</tissue>
    </source>
</reference>
<keyword evidence="2" id="KW-1185">Reference proteome</keyword>
<protein>
    <recommendedName>
        <fullName evidence="3">Integrase catalytic domain-containing protein</fullName>
    </recommendedName>
</protein>